<dbReference type="EMBL" id="JAECZC010000055">
    <property type="protein sequence ID" value="MBH8564970.1"/>
    <property type="molecule type" value="Genomic_DNA"/>
</dbReference>
<dbReference type="RefSeq" id="WP_198126784.1">
    <property type="nucleotide sequence ID" value="NZ_JAECZC010000055.1"/>
</dbReference>
<dbReference type="Proteomes" id="UP000632766">
    <property type="component" value="Unassembled WGS sequence"/>
</dbReference>
<dbReference type="AlphaFoldDB" id="A0A8J7LAC7"/>
<keyword evidence="2" id="KW-1185">Reference proteome</keyword>
<gene>
    <name evidence="1" type="ORF">I8748_22760</name>
</gene>
<accession>A0A8J7LAC7</accession>
<reference evidence="1 2" key="1">
    <citation type="journal article" date="2021" name="Int. J. Syst. Evol. Microbiol.">
        <title>Amazonocrinis nigriterrae gen. nov., sp. nov., Atlanticothrix silvestris gen. nov., sp. nov. and Dendronalium phyllosphericum gen. nov., sp. nov., nostocacean cyanobacteria from Brazilian environments.</title>
        <authorList>
            <person name="Alvarenga D.O."/>
            <person name="Andreote A.P.D."/>
            <person name="Branco L.H.Z."/>
            <person name="Delbaje E."/>
            <person name="Cruz R.B."/>
            <person name="Varani A.M."/>
            <person name="Fiore M.F."/>
        </authorList>
    </citation>
    <scope>NUCLEOTIDE SEQUENCE [LARGE SCALE GENOMIC DNA]</scope>
    <source>
        <strain evidence="1 2">CENA67</strain>
    </source>
</reference>
<name>A0A8J7LAC7_9NOST</name>
<organism evidence="1 2">
    <name type="scientific">Amazonocrinis nigriterrae CENA67</name>
    <dbReference type="NCBI Taxonomy" id="2794033"/>
    <lineage>
        <taxon>Bacteria</taxon>
        <taxon>Bacillati</taxon>
        <taxon>Cyanobacteriota</taxon>
        <taxon>Cyanophyceae</taxon>
        <taxon>Nostocales</taxon>
        <taxon>Nostocaceae</taxon>
        <taxon>Amazonocrinis</taxon>
        <taxon>Amazonocrinis nigriterrae</taxon>
    </lineage>
</organism>
<sequence length="177" mass="18691">MIETLQDQTNVSGSDLESFLGLSSGSLTTGGVIEGSAIKQTIVASSGDVLSFSWNFLTDQVPSDSTFNDFAFFSLGNTVSSLADTFTPTTISFSRLAVETGYQTYSYTIPVAGTYTLGFGVVDVGDDAVNSALLIDNVSVKLQAVPESMSSTAVAAAMAFGVCLQTNLRKRSYKRQN</sequence>
<evidence type="ECO:0000313" key="1">
    <source>
        <dbReference type="EMBL" id="MBH8564970.1"/>
    </source>
</evidence>
<proteinExistence type="predicted"/>
<evidence type="ECO:0000313" key="2">
    <source>
        <dbReference type="Proteomes" id="UP000632766"/>
    </source>
</evidence>
<protein>
    <submittedName>
        <fullName evidence="1">Uncharacterized protein</fullName>
    </submittedName>
</protein>
<comment type="caution">
    <text evidence="1">The sequence shown here is derived from an EMBL/GenBank/DDBJ whole genome shotgun (WGS) entry which is preliminary data.</text>
</comment>